<dbReference type="Pfam" id="PF01554">
    <property type="entry name" value="MatE"/>
    <property type="match status" value="2"/>
</dbReference>
<comment type="caution">
    <text evidence="8">The sequence shown here is derived from an EMBL/GenBank/DDBJ whole genome shotgun (WGS) entry which is preliminary data.</text>
</comment>
<comment type="subcellular location">
    <subcellularLocation>
        <location evidence="1">Membrane</location>
        <topology evidence="1">Multi-pass membrane protein</topology>
    </subcellularLocation>
</comment>
<feature type="transmembrane region" description="Helical" evidence="7">
    <location>
        <begin position="155"/>
        <end position="173"/>
    </location>
</feature>
<dbReference type="GO" id="GO:0016020">
    <property type="term" value="C:membrane"/>
    <property type="evidence" value="ECO:0007669"/>
    <property type="project" value="UniProtKB-SubCell"/>
</dbReference>
<evidence type="ECO:0000256" key="5">
    <source>
        <dbReference type="ARBA" id="ARBA00023136"/>
    </source>
</evidence>
<gene>
    <name evidence="8" type="ORF">TorRG33x02_028290</name>
</gene>
<evidence type="ECO:0000256" key="3">
    <source>
        <dbReference type="ARBA" id="ARBA00022692"/>
    </source>
</evidence>
<name>A0A2P5FUQ5_TREOI</name>
<keyword evidence="3 7" id="KW-0812">Transmembrane</keyword>
<feature type="transmembrane region" description="Helical" evidence="7">
    <location>
        <begin position="115"/>
        <end position="135"/>
    </location>
</feature>
<evidence type="ECO:0000313" key="9">
    <source>
        <dbReference type="Proteomes" id="UP000237000"/>
    </source>
</evidence>
<dbReference type="InParanoid" id="A0A2P5FUQ5"/>
<feature type="transmembrane region" description="Helical" evidence="7">
    <location>
        <begin position="33"/>
        <end position="53"/>
    </location>
</feature>
<feature type="transmembrane region" description="Helical" evidence="7">
    <location>
        <begin position="73"/>
        <end position="94"/>
    </location>
</feature>
<feature type="transmembrane region" description="Helical" evidence="7">
    <location>
        <begin position="315"/>
        <end position="338"/>
    </location>
</feature>
<evidence type="ECO:0000313" key="8">
    <source>
        <dbReference type="EMBL" id="POO01522.1"/>
    </source>
</evidence>
<dbReference type="CDD" id="cd13132">
    <property type="entry name" value="MATE_eukaryotic"/>
    <property type="match status" value="1"/>
</dbReference>
<evidence type="ECO:0000256" key="4">
    <source>
        <dbReference type="ARBA" id="ARBA00022989"/>
    </source>
</evidence>
<comment type="similarity">
    <text evidence="2">Belongs to the multi antimicrobial extrusion (MATE) (TC 2.A.66.1) family.</text>
</comment>
<organism evidence="8 9">
    <name type="scientific">Trema orientale</name>
    <name type="common">Charcoal tree</name>
    <name type="synonym">Celtis orientalis</name>
    <dbReference type="NCBI Taxonomy" id="63057"/>
    <lineage>
        <taxon>Eukaryota</taxon>
        <taxon>Viridiplantae</taxon>
        <taxon>Streptophyta</taxon>
        <taxon>Embryophyta</taxon>
        <taxon>Tracheophyta</taxon>
        <taxon>Spermatophyta</taxon>
        <taxon>Magnoliopsida</taxon>
        <taxon>eudicotyledons</taxon>
        <taxon>Gunneridae</taxon>
        <taxon>Pentapetalae</taxon>
        <taxon>rosids</taxon>
        <taxon>fabids</taxon>
        <taxon>Rosales</taxon>
        <taxon>Cannabaceae</taxon>
        <taxon>Trema</taxon>
    </lineage>
</organism>
<feature type="region of interest" description="Disordered" evidence="6">
    <location>
        <begin position="1"/>
        <end position="22"/>
    </location>
</feature>
<feature type="transmembrane region" description="Helical" evidence="7">
    <location>
        <begin position="257"/>
        <end position="280"/>
    </location>
</feature>
<keyword evidence="4 7" id="KW-1133">Transmembrane helix</keyword>
<dbReference type="GO" id="GO:0042910">
    <property type="term" value="F:xenobiotic transmembrane transporter activity"/>
    <property type="evidence" value="ECO:0007669"/>
    <property type="project" value="InterPro"/>
</dbReference>
<keyword evidence="5 7" id="KW-0472">Membrane</keyword>
<feature type="transmembrane region" description="Helical" evidence="7">
    <location>
        <begin position="292"/>
        <end position="309"/>
    </location>
</feature>
<dbReference type="PANTHER" id="PTHR11206">
    <property type="entry name" value="MULTIDRUG RESISTANCE PROTEIN"/>
    <property type="match status" value="1"/>
</dbReference>
<dbReference type="GO" id="GO:1990961">
    <property type="term" value="P:xenobiotic detoxification by transmembrane export across the plasma membrane"/>
    <property type="evidence" value="ECO:0007669"/>
    <property type="project" value="InterPro"/>
</dbReference>
<dbReference type="EMBL" id="JXTC01000008">
    <property type="protein sequence ID" value="POO01522.1"/>
    <property type="molecule type" value="Genomic_DNA"/>
</dbReference>
<protein>
    <submittedName>
        <fullName evidence="8">Multi antimicrobial extrusion protein</fullName>
    </submittedName>
</protein>
<dbReference type="Proteomes" id="UP000237000">
    <property type="component" value="Unassembled WGS sequence"/>
</dbReference>
<dbReference type="OrthoDB" id="674883at2759"/>
<feature type="transmembrane region" description="Helical" evidence="7">
    <location>
        <begin position="210"/>
        <end position="237"/>
    </location>
</feature>
<accession>A0A2P5FUQ5</accession>
<keyword evidence="9" id="KW-1185">Reference proteome</keyword>
<proteinExistence type="inferred from homology"/>
<evidence type="ECO:0000256" key="6">
    <source>
        <dbReference type="SAM" id="MobiDB-lite"/>
    </source>
</evidence>
<reference evidence="9" key="1">
    <citation type="submission" date="2016-06" db="EMBL/GenBank/DDBJ databases">
        <title>Parallel loss of symbiosis genes in relatives of nitrogen-fixing non-legume Parasponia.</title>
        <authorList>
            <person name="Van Velzen R."/>
            <person name="Holmer R."/>
            <person name="Bu F."/>
            <person name="Rutten L."/>
            <person name="Van Zeijl A."/>
            <person name="Liu W."/>
            <person name="Santuari L."/>
            <person name="Cao Q."/>
            <person name="Sharma T."/>
            <person name="Shen D."/>
            <person name="Roswanjaya Y."/>
            <person name="Wardhani T."/>
            <person name="Kalhor M.S."/>
            <person name="Jansen J."/>
            <person name="Van den Hoogen J."/>
            <person name="Gungor B."/>
            <person name="Hartog M."/>
            <person name="Hontelez J."/>
            <person name="Verver J."/>
            <person name="Yang W.-C."/>
            <person name="Schijlen E."/>
            <person name="Repin R."/>
            <person name="Schilthuizen M."/>
            <person name="Schranz E."/>
            <person name="Heidstra R."/>
            <person name="Miyata K."/>
            <person name="Fedorova E."/>
            <person name="Kohlen W."/>
            <person name="Bisseling T."/>
            <person name="Smit S."/>
            <person name="Geurts R."/>
        </authorList>
    </citation>
    <scope>NUCLEOTIDE SEQUENCE [LARGE SCALE GENOMIC DNA]</scope>
    <source>
        <strain evidence="9">cv. RG33-2</strain>
    </source>
</reference>
<dbReference type="InterPro" id="IPR002528">
    <property type="entry name" value="MATE_fam"/>
</dbReference>
<evidence type="ECO:0000256" key="1">
    <source>
        <dbReference type="ARBA" id="ARBA00004141"/>
    </source>
</evidence>
<evidence type="ECO:0000256" key="7">
    <source>
        <dbReference type="SAM" id="Phobius"/>
    </source>
</evidence>
<dbReference type="GO" id="GO:0015297">
    <property type="term" value="F:antiporter activity"/>
    <property type="evidence" value="ECO:0007669"/>
    <property type="project" value="InterPro"/>
</dbReference>
<dbReference type="AlphaFoldDB" id="A0A2P5FUQ5"/>
<dbReference type="InterPro" id="IPR045069">
    <property type="entry name" value="MATE_euk"/>
</dbReference>
<sequence>MENIVSENKIEEGQSSTAQRDGSRRFGGLVKEVKLIGFIAGPMIIVNLSQYFLQIISIMMVGHLGKVYLSSTAVAISFGVVTGFSVLYGMAGALETLSGQAYGAQQYRKLGIQTNTAIFSLILVCLPLCLMWAYMGKILILLGQDPVISREAGRFMLWFIPALFAYATLQALVRLSTVATIYAIPEGLGAAGSTRISNELGAGNPRAARLACGAVMILTVFEAVIISSVLLACRSVFGHIFSNERDVVDYAAKMAPLVSLAIFFRSFTAVLSGIATGCGFQKLGAFVNLGSYYFLSIPIAAILAFRFDLRGKGLWIGFVAGAFSQAFVFSLITLRINWDKKARLARERIFNERSQGDIGLTE</sequence>
<evidence type="ECO:0000256" key="2">
    <source>
        <dbReference type="ARBA" id="ARBA00010199"/>
    </source>
</evidence>